<gene>
    <name evidence="4" type="primary">LOC109485623</name>
</gene>
<keyword evidence="2" id="KW-0812">Transmembrane</keyword>
<dbReference type="AlphaFoldDB" id="A0A6P5AS95"/>
<dbReference type="InterPro" id="IPR011990">
    <property type="entry name" value="TPR-like_helical_dom_sf"/>
</dbReference>
<reference evidence="4" key="1">
    <citation type="submission" date="2025-08" db="UniProtKB">
        <authorList>
            <consortium name="RefSeq"/>
        </authorList>
    </citation>
    <scope>IDENTIFICATION</scope>
    <source>
        <tissue evidence="4">Gonad</tissue>
    </source>
</reference>
<dbReference type="GeneID" id="109485623"/>
<dbReference type="RefSeq" id="XP_019644871.1">
    <property type="nucleotide sequence ID" value="XM_019789312.1"/>
</dbReference>
<evidence type="ECO:0000256" key="1">
    <source>
        <dbReference type="SAM" id="MobiDB-lite"/>
    </source>
</evidence>
<proteinExistence type="predicted"/>
<protein>
    <submittedName>
        <fullName evidence="4">Uncharacterized protein LOC109485623 isoform X2</fullName>
    </submittedName>
</protein>
<dbReference type="OrthoDB" id="10032122at2759"/>
<feature type="transmembrane region" description="Helical" evidence="2">
    <location>
        <begin position="424"/>
        <end position="445"/>
    </location>
</feature>
<evidence type="ECO:0000313" key="3">
    <source>
        <dbReference type="Proteomes" id="UP000515135"/>
    </source>
</evidence>
<evidence type="ECO:0000313" key="4">
    <source>
        <dbReference type="RefSeq" id="XP_019644871.1"/>
    </source>
</evidence>
<keyword evidence="2" id="KW-1133">Transmembrane helix</keyword>
<evidence type="ECO:0000256" key="2">
    <source>
        <dbReference type="SAM" id="Phobius"/>
    </source>
</evidence>
<dbReference type="Proteomes" id="UP000515135">
    <property type="component" value="Unplaced"/>
</dbReference>
<feature type="region of interest" description="Disordered" evidence="1">
    <location>
        <begin position="1"/>
        <end position="21"/>
    </location>
</feature>
<keyword evidence="2" id="KW-0472">Membrane</keyword>
<feature type="compositionally biased region" description="Acidic residues" evidence="1">
    <location>
        <begin position="1"/>
        <end position="10"/>
    </location>
</feature>
<accession>A0A6P5AS95</accession>
<organism evidence="3 4">
    <name type="scientific">Branchiostoma belcheri</name>
    <name type="common">Amphioxus</name>
    <dbReference type="NCBI Taxonomy" id="7741"/>
    <lineage>
        <taxon>Eukaryota</taxon>
        <taxon>Metazoa</taxon>
        <taxon>Chordata</taxon>
        <taxon>Cephalochordata</taxon>
        <taxon>Leptocardii</taxon>
        <taxon>Amphioxiformes</taxon>
        <taxon>Branchiostomatidae</taxon>
        <taxon>Branchiostoma</taxon>
    </lineage>
</organism>
<name>A0A6P5AS95_BRABE</name>
<dbReference type="Gene3D" id="1.25.40.10">
    <property type="entry name" value="Tetratricopeptide repeat domain"/>
    <property type="match status" value="1"/>
</dbReference>
<keyword evidence="3" id="KW-1185">Reference proteome</keyword>
<sequence>MENTEGDSQDYLDPGEAGQLVPFNPTQAVQQYVPCSHQACGAVALPYNGPPPVYNVYNISNPVGLQIDSKGSSMTVDTKDVDKKAENTKHTATQTGDKKLEGDCRTIISRMEILEEEGKWHKYDKFYRRACSHFAENPDILIRIVLENIVAAYYRDDLAAGQQSVLRVQELIFLTRDPVHHQAHMLYLKSALFRKEKRYREAENAIVLARQGLDQMQVGRDTGEIWYNVAALFAQVLNDESAEIATGEFQATAAEAFHSAIEHYRKGEDEDGSCRNKLRRAHIRYAMSLLRCWSEVRSSNRGEDVTEEDLRQAGDSLDEVERSLWDGIPNRMRYYWHLARSDLFRYKNRTQRALEMAEEALKIAEASKFPSEVQFAEGRVKLLSKLVSDQRSLSDIKDNKSDPILEELFEDEDHIVTCNSNRNFYLVLIGVAVVFVALCVQYLLYYHQR</sequence>